<dbReference type="InterPro" id="IPR014718">
    <property type="entry name" value="GH-type_carb-bd"/>
</dbReference>
<dbReference type="GO" id="GO:0006006">
    <property type="term" value="P:glucose metabolic process"/>
    <property type="evidence" value="ECO:0007669"/>
    <property type="project" value="TreeGrafter"/>
</dbReference>
<reference evidence="9 10" key="1">
    <citation type="submission" date="2024-05" db="EMBL/GenBank/DDBJ databases">
        <title>Haplotype-resolved chromosome-level genome assembly of Huyou (Citrus changshanensis).</title>
        <authorList>
            <person name="Miao C."/>
            <person name="Chen W."/>
            <person name="Wu Y."/>
            <person name="Wang L."/>
            <person name="Zhao S."/>
            <person name="Grierson D."/>
            <person name="Xu C."/>
            <person name="Chen K."/>
        </authorList>
    </citation>
    <scope>NUCLEOTIDE SEQUENCE [LARGE SCALE GENOMIC DNA]</scope>
    <source>
        <strain evidence="9">01-14</strain>
        <tissue evidence="9">Leaf</tissue>
    </source>
</reference>
<evidence type="ECO:0000256" key="3">
    <source>
        <dbReference type="ARBA" id="ARBA00023235"/>
    </source>
</evidence>
<dbReference type="PIRSF" id="PIRSF005096">
    <property type="entry name" value="GALM"/>
    <property type="match status" value="1"/>
</dbReference>
<evidence type="ECO:0000256" key="8">
    <source>
        <dbReference type="PIRSR" id="PIRSR005096-3"/>
    </source>
</evidence>
<dbReference type="Pfam" id="PF01263">
    <property type="entry name" value="Aldose_epim"/>
    <property type="match status" value="1"/>
</dbReference>
<comment type="catalytic activity">
    <reaction evidence="5">
        <text>alpha-D-glucose = beta-D-glucose</text>
        <dbReference type="Rhea" id="RHEA:10264"/>
        <dbReference type="ChEBI" id="CHEBI:15903"/>
        <dbReference type="ChEBI" id="CHEBI:17925"/>
        <dbReference type="EC" id="5.1.3.3"/>
    </reaction>
</comment>
<evidence type="ECO:0000256" key="5">
    <source>
        <dbReference type="PIRNR" id="PIRNR005096"/>
    </source>
</evidence>
<evidence type="ECO:0000256" key="2">
    <source>
        <dbReference type="ARBA" id="ARBA00006206"/>
    </source>
</evidence>
<feature type="binding site" evidence="8">
    <location>
        <begin position="70"/>
        <end position="71"/>
    </location>
    <ligand>
        <name>beta-D-galactose</name>
        <dbReference type="ChEBI" id="CHEBI:27667"/>
    </ligand>
</feature>
<dbReference type="InterPro" id="IPR008183">
    <property type="entry name" value="Aldose_1/G6P_1-epimerase"/>
</dbReference>
<protein>
    <recommendedName>
        <fullName evidence="5">Aldose 1-epimerase</fullName>
        <ecNumber evidence="5">5.1.3.3</ecNumber>
    </recommendedName>
</protein>
<accession>A0AAP0M2J2</accession>
<dbReference type="CDD" id="cd09019">
    <property type="entry name" value="galactose_mutarotase_like"/>
    <property type="match status" value="1"/>
</dbReference>
<dbReference type="Gene3D" id="2.70.98.10">
    <property type="match status" value="1"/>
</dbReference>
<dbReference type="GO" id="GO:0030246">
    <property type="term" value="F:carbohydrate binding"/>
    <property type="evidence" value="ECO:0007669"/>
    <property type="project" value="InterPro"/>
</dbReference>
<feature type="active site" description="Proton donor" evidence="6">
    <location>
        <position position="171"/>
    </location>
</feature>
<evidence type="ECO:0000256" key="6">
    <source>
        <dbReference type="PIRSR" id="PIRSR005096-1"/>
    </source>
</evidence>
<feature type="active site" description="Proton acceptor" evidence="6">
    <location>
        <position position="304"/>
    </location>
</feature>
<keyword evidence="10" id="KW-1185">Reference proteome</keyword>
<comment type="caution">
    <text evidence="9">The sequence shown here is derived from an EMBL/GenBank/DDBJ whole genome shotgun (WGS) entry which is preliminary data.</text>
</comment>
<dbReference type="AlphaFoldDB" id="A0AAP0M2J2"/>
<keyword evidence="4 5" id="KW-0119">Carbohydrate metabolism</keyword>
<evidence type="ECO:0000256" key="1">
    <source>
        <dbReference type="ARBA" id="ARBA00005028"/>
    </source>
</evidence>
<gene>
    <name evidence="9" type="ORF">WN944_005115</name>
</gene>
<dbReference type="InterPro" id="IPR015443">
    <property type="entry name" value="Aldose_1-epimerase"/>
</dbReference>
<dbReference type="EC" id="5.1.3.3" evidence="5"/>
<dbReference type="SUPFAM" id="SSF74650">
    <property type="entry name" value="Galactose mutarotase-like"/>
    <property type="match status" value="1"/>
</dbReference>
<sequence>MGEQPKPELFELNNGSIRIKITNYGAIVTHLFVPDRHGNVADIVLGFDSIESYMKDNSPYFGCIVGRVANRIRDGKFALNGVHYTLPVNNGPNSLHGGNKGFDKVLWEVVEHKDGDHPSITFKYQSRDGEEGYPGDVTATATYALTLSKTMRLDMEAVPKNKATPINLAQHTYWNLAGHNSGDVLDHSLLIWGSQITPVDQNSIPTGEFLPVKGTAFDFTSEKKIGNSITDVPGLGYDHNYVLDCGEEKIGLKHAAKVKDPSGSRVLDLWTDAPGMQFYTANYVNGVAGKEGAVYEKHSGLCLETQGFPNAINQSNFPSIVVQPGEKYKQTMLFEFSAE</sequence>
<name>A0AAP0M2J2_9ROSI</name>
<feature type="binding site" evidence="7">
    <location>
        <position position="238"/>
    </location>
    <ligand>
        <name>beta-D-galactose</name>
        <dbReference type="ChEBI" id="CHEBI:27667"/>
    </ligand>
</feature>
<evidence type="ECO:0000256" key="4">
    <source>
        <dbReference type="ARBA" id="ARBA00023277"/>
    </source>
</evidence>
<feature type="binding site" evidence="8">
    <location>
        <begin position="171"/>
        <end position="173"/>
    </location>
    <ligand>
        <name>beta-D-galactose</name>
        <dbReference type="ChEBI" id="CHEBI:27667"/>
    </ligand>
</feature>
<dbReference type="FunFam" id="2.70.98.10:FF:000012">
    <property type="entry name" value="Aldose 1-epimerase"/>
    <property type="match status" value="1"/>
</dbReference>
<comment type="similarity">
    <text evidence="2 5">Belongs to the aldose epimerase family.</text>
</comment>
<dbReference type="PANTHER" id="PTHR10091">
    <property type="entry name" value="ALDOSE-1-EPIMERASE"/>
    <property type="match status" value="1"/>
</dbReference>
<evidence type="ECO:0000313" key="9">
    <source>
        <dbReference type="EMBL" id="KAK9194408.1"/>
    </source>
</evidence>
<dbReference type="PANTHER" id="PTHR10091:SF25">
    <property type="entry name" value="ALDOSE 1-EPIMERASE"/>
    <property type="match status" value="1"/>
</dbReference>
<proteinExistence type="inferred from homology"/>
<dbReference type="EMBL" id="JBCGBO010000006">
    <property type="protein sequence ID" value="KAK9194408.1"/>
    <property type="molecule type" value="Genomic_DNA"/>
</dbReference>
<dbReference type="GO" id="GO:0033499">
    <property type="term" value="P:galactose catabolic process via UDP-galactose, Leloir pathway"/>
    <property type="evidence" value="ECO:0007669"/>
    <property type="project" value="TreeGrafter"/>
</dbReference>
<dbReference type="NCBIfam" id="NF008277">
    <property type="entry name" value="PRK11055.1"/>
    <property type="match status" value="1"/>
</dbReference>
<dbReference type="GO" id="GO:0004034">
    <property type="term" value="F:aldose 1-epimerase activity"/>
    <property type="evidence" value="ECO:0007669"/>
    <property type="project" value="UniProtKB-EC"/>
</dbReference>
<evidence type="ECO:0000313" key="10">
    <source>
        <dbReference type="Proteomes" id="UP001428341"/>
    </source>
</evidence>
<dbReference type="Proteomes" id="UP001428341">
    <property type="component" value="Unassembled WGS sequence"/>
</dbReference>
<evidence type="ECO:0000256" key="7">
    <source>
        <dbReference type="PIRSR" id="PIRSR005096-2"/>
    </source>
</evidence>
<keyword evidence="3 5" id="KW-0413">Isomerase</keyword>
<comment type="pathway">
    <text evidence="1 5">Carbohydrate metabolism; hexose metabolism.</text>
</comment>
<dbReference type="InterPro" id="IPR011013">
    <property type="entry name" value="Gal_mutarotase_sf_dom"/>
</dbReference>
<organism evidence="9 10">
    <name type="scientific">Citrus x changshan-huyou</name>
    <dbReference type="NCBI Taxonomy" id="2935761"/>
    <lineage>
        <taxon>Eukaryota</taxon>
        <taxon>Viridiplantae</taxon>
        <taxon>Streptophyta</taxon>
        <taxon>Embryophyta</taxon>
        <taxon>Tracheophyta</taxon>
        <taxon>Spermatophyta</taxon>
        <taxon>Magnoliopsida</taxon>
        <taxon>eudicotyledons</taxon>
        <taxon>Gunneridae</taxon>
        <taxon>Pentapetalae</taxon>
        <taxon>rosids</taxon>
        <taxon>malvids</taxon>
        <taxon>Sapindales</taxon>
        <taxon>Rutaceae</taxon>
        <taxon>Aurantioideae</taxon>
        <taxon>Citrus</taxon>
    </lineage>
</organism>
<dbReference type="InterPro" id="IPR047215">
    <property type="entry name" value="Galactose_mutarotase-like"/>
</dbReference>